<dbReference type="Proteomes" id="UP000004457">
    <property type="component" value="Unassembled WGS sequence"/>
</dbReference>
<proteinExistence type="predicted"/>
<sequence length="136" mass="14930">MGGIVLVCLSDCPRIGNVWAERIIMKHYELDPKALLGGVIASDGNQEIVQLSLQKDNEIPTYEADAIILLLVLNGKAEIKTVGEVLQTEGLQVIRLEPMEAHSIRALADNTNILVIKQLIHETGLSKRLRFGSCCL</sequence>
<comment type="caution">
    <text evidence="1">The sequence shown here is derived from an EMBL/GenBank/DDBJ whole genome shotgun (WGS) entry which is preliminary data.</text>
</comment>
<organism evidence="1 2">
    <name type="scientific">Neisseria flavescens NRL30031/H210</name>
    <dbReference type="NCBI Taxonomy" id="546264"/>
    <lineage>
        <taxon>Bacteria</taxon>
        <taxon>Pseudomonadati</taxon>
        <taxon>Pseudomonadota</taxon>
        <taxon>Betaproteobacteria</taxon>
        <taxon>Neisseriales</taxon>
        <taxon>Neisseriaceae</taxon>
        <taxon>Neisseria</taxon>
    </lineage>
</organism>
<keyword evidence="2" id="KW-1185">Reference proteome</keyword>
<dbReference type="eggNOG" id="COG1917">
    <property type="taxonomic scope" value="Bacteria"/>
</dbReference>
<dbReference type="InterPro" id="IPR011051">
    <property type="entry name" value="RmlC_Cupin_sf"/>
</dbReference>
<accession>C0ENI7</accession>
<evidence type="ECO:0000313" key="2">
    <source>
        <dbReference type="Proteomes" id="UP000004457"/>
    </source>
</evidence>
<dbReference type="SUPFAM" id="SSF51182">
    <property type="entry name" value="RmlC-like cupins"/>
    <property type="match status" value="1"/>
</dbReference>
<evidence type="ECO:0000313" key="1">
    <source>
        <dbReference type="EMBL" id="EEG33364.1"/>
    </source>
</evidence>
<dbReference type="Gene3D" id="2.60.120.10">
    <property type="entry name" value="Jelly Rolls"/>
    <property type="match status" value="1"/>
</dbReference>
<evidence type="ECO:0008006" key="3">
    <source>
        <dbReference type="Google" id="ProtNLM"/>
    </source>
</evidence>
<gene>
    <name evidence="1" type="ORF">NEIFLAOT_01522</name>
</gene>
<dbReference type="InterPro" id="IPR014710">
    <property type="entry name" value="RmlC-like_jellyroll"/>
</dbReference>
<protein>
    <recommendedName>
        <fullName evidence="3">AraC-type arabinose-binding/dimerisation domain-containing protein</fullName>
    </recommendedName>
</protein>
<dbReference type="EMBL" id="ACEN01000070">
    <property type="protein sequence ID" value="EEG33364.1"/>
    <property type="molecule type" value="Genomic_DNA"/>
</dbReference>
<reference evidence="1 2" key="1">
    <citation type="submission" date="2009-01" db="EMBL/GenBank/DDBJ databases">
        <authorList>
            <person name="Fulton L."/>
            <person name="Clifton S."/>
            <person name="Chinwalla A.T."/>
            <person name="Mitreva M."/>
            <person name="Sodergren E."/>
            <person name="Weinstock G."/>
            <person name="Clifton S."/>
            <person name="Dooling D.J."/>
            <person name="Fulton B."/>
            <person name="Minx P."/>
            <person name="Pepin K.H."/>
            <person name="Johnson M."/>
            <person name="Bhonagiri V."/>
            <person name="Nash W.E."/>
            <person name="Mardis E.R."/>
            <person name="Wilson R.K."/>
        </authorList>
    </citation>
    <scope>NUCLEOTIDE SEQUENCE [LARGE SCALE GENOMIC DNA]</scope>
    <source>
        <strain evidence="1 2">NRL30031/H210</strain>
    </source>
</reference>
<name>C0ENI7_NEIFL</name>
<dbReference type="AlphaFoldDB" id="C0ENI7"/>